<dbReference type="FunFam" id="3.30.70.1350:FF:000004">
    <property type="entry name" value="Cation diffusion facilitator 10"/>
    <property type="match status" value="1"/>
</dbReference>
<dbReference type="GO" id="GO:0098771">
    <property type="term" value="P:inorganic ion homeostasis"/>
    <property type="evidence" value="ECO:0007669"/>
    <property type="project" value="UniProtKB-ARBA"/>
</dbReference>
<dbReference type="PANTHER" id="PTHR43840">
    <property type="entry name" value="MITOCHONDRIAL METAL TRANSPORTER 1-RELATED"/>
    <property type="match status" value="1"/>
</dbReference>
<dbReference type="GeneID" id="19171675"/>
<dbReference type="SUPFAM" id="SSF161111">
    <property type="entry name" value="Cation efflux protein transmembrane domain-like"/>
    <property type="match status" value="1"/>
</dbReference>
<dbReference type="InterPro" id="IPR036837">
    <property type="entry name" value="Cation_efflux_CTD_sf"/>
</dbReference>
<evidence type="ECO:0000256" key="6">
    <source>
        <dbReference type="SAM" id="MobiDB-lite"/>
    </source>
</evidence>
<dbReference type="PANTHER" id="PTHR43840:SF4">
    <property type="entry name" value="CDF DIVALENT METAL CATION TRANSPORTER (EUROFUNG)"/>
    <property type="match status" value="1"/>
</dbReference>
<dbReference type="GO" id="GO:0016020">
    <property type="term" value="C:membrane"/>
    <property type="evidence" value="ECO:0007669"/>
    <property type="project" value="UniProtKB-SubCell"/>
</dbReference>
<protein>
    <recommendedName>
        <fullName evidence="8">Cation efflux protein transmembrane domain-containing protein</fullName>
    </recommendedName>
</protein>
<feature type="domain" description="Cation efflux protein transmembrane" evidence="8">
    <location>
        <begin position="274"/>
        <end position="465"/>
    </location>
</feature>
<sequence length="559" mass="63025">MDLSTTPQRSPYRHGGLSSFIPLNEEISAVSTRGQRLPGLIQSRSSTSLFTLPKRPQTRRDSFNSHHSAEDEEQGPRDEMEPLHRRRTVTMEVDARRMSLGPEILMTPQMRSMRLIGNSNPRYRWHQYYKTEEELNKMKKPIRKYYERNNFLIAQYMYIDRLLDSSLPHNLIQEYNQFSNGSTLNTNMKTINEEPSGAAANATTPTGTQSSNATTAAELKLKRTPKNLYKLPSETTPLLPDSDEPPNVSHPDINLEDMDDNVDSDDPIVTVAIYLNLVANIILLAGKLVVIVLTSSLSVLASLVDAALDFLSTAIVWTTTKLISQQDQYAYPIGRRRLEPVGVLAFSIVMITSFFQVSLQCLNRLLSPDHTVVQLGIPAIVIMLSTIGIKGFCWFWCRLVKNSSVQALAQDAATDVVFNLFSIVFPLVGYYAQIWWLDALGGLLLSLYVIFNWSKTSSEHVRNLCGAAATADQRNVLLYLTMRFAKTIRYIQGLQAYHAGDKLNVEVDIVLDENMSLRDSHDLGESLQYVLESVPFVDRAFVHADYADWNLPSHMNQQG</sequence>
<evidence type="ECO:0000256" key="2">
    <source>
        <dbReference type="ARBA" id="ARBA00022448"/>
    </source>
</evidence>
<evidence type="ECO:0000259" key="8">
    <source>
        <dbReference type="Pfam" id="PF01545"/>
    </source>
</evidence>
<dbReference type="InterPro" id="IPR027469">
    <property type="entry name" value="Cation_efflux_TMD_sf"/>
</dbReference>
<dbReference type="InterPro" id="IPR050291">
    <property type="entry name" value="CDF_Transporter"/>
</dbReference>
<feature type="transmembrane region" description="Helical" evidence="7">
    <location>
        <begin position="408"/>
        <end position="428"/>
    </location>
</feature>
<evidence type="ECO:0000313" key="9">
    <source>
        <dbReference type="EMBL" id="EXJ81287.1"/>
    </source>
</evidence>
<dbReference type="EMBL" id="AMGY01000006">
    <property type="protein sequence ID" value="EXJ81287.1"/>
    <property type="molecule type" value="Genomic_DNA"/>
</dbReference>
<keyword evidence="3 7" id="KW-0812">Transmembrane</keyword>
<dbReference type="InterPro" id="IPR058533">
    <property type="entry name" value="Cation_efflux_TM"/>
</dbReference>
<evidence type="ECO:0000256" key="1">
    <source>
        <dbReference type="ARBA" id="ARBA00004141"/>
    </source>
</evidence>
<dbReference type="Gene3D" id="1.20.1510.10">
    <property type="entry name" value="Cation efflux protein transmembrane domain"/>
    <property type="match status" value="1"/>
</dbReference>
<keyword evidence="5 7" id="KW-0472">Membrane</keyword>
<dbReference type="FunFam" id="1.20.1510.10:FF:000005">
    <property type="entry name" value="Putative Cation diffusion facilitator 1"/>
    <property type="match status" value="1"/>
</dbReference>
<keyword evidence="4 7" id="KW-1133">Transmembrane helix</keyword>
<feature type="region of interest" description="Disordered" evidence="6">
    <location>
        <begin position="31"/>
        <end position="84"/>
    </location>
</feature>
<evidence type="ECO:0000313" key="10">
    <source>
        <dbReference type="Proteomes" id="UP000019478"/>
    </source>
</evidence>
<dbReference type="RefSeq" id="XP_007735875.1">
    <property type="nucleotide sequence ID" value="XM_007737685.1"/>
</dbReference>
<comment type="caution">
    <text evidence="9">The sequence shown here is derived from an EMBL/GenBank/DDBJ whole genome shotgun (WGS) entry which is preliminary data.</text>
</comment>
<feature type="transmembrane region" description="Helical" evidence="7">
    <location>
        <begin position="341"/>
        <end position="359"/>
    </location>
</feature>
<evidence type="ECO:0000256" key="7">
    <source>
        <dbReference type="SAM" id="Phobius"/>
    </source>
</evidence>
<evidence type="ECO:0000256" key="4">
    <source>
        <dbReference type="ARBA" id="ARBA00022989"/>
    </source>
</evidence>
<dbReference type="GO" id="GO:0008324">
    <property type="term" value="F:monoatomic cation transmembrane transporter activity"/>
    <property type="evidence" value="ECO:0007669"/>
    <property type="project" value="InterPro"/>
</dbReference>
<keyword evidence="10" id="KW-1185">Reference proteome</keyword>
<comment type="subcellular location">
    <subcellularLocation>
        <location evidence="1">Membrane</location>
        <topology evidence="1">Multi-pass membrane protein</topology>
    </subcellularLocation>
</comment>
<evidence type="ECO:0000256" key="3">
    <source>
        <dbReference type="ARBA" id="ARBA00022692"/>
    </source>
</evidence>
<name>W9XL77_9EURO</name>
<dbReference type="Pfam" id="PF01545">
    <property type="entry name" value="Cation_efflux"/>
    <property type="match status" value="1"/>
</dbReference>
<keyword evidence="2" id="KW-0813">Transport</keyword>
<dbReference type="AlphaFoldDB" id="W9XL77"/>
<reference evidence="9 10" key="1">
    <citation type="submission" date="2013-03" db="EMBL/GenBank/DDBJ databases">
        <title>The Genome Sequence of Capronia epimyces CBS 606.96.</title>
        <authorList>
            <consortium name="The Broad Institute Genomics Platform"/>
            <person name="Cuomo C."/>
            <person name="de Hoog S."/>
            <person name="Gorbushina A."/>
            <person name="Walker B."/>
            <person name="Young S.K."/>
            <person name="Zeng Q."/>
            <person name="Gargeya S."/>
            <person name="Fitzgerald M."/>
            <person name="Haas B."/>
            <person name="Abouelleil A."/>
            <person name="Allen A.W."/>
            <person name="Alvarado L."/>
            <person name="Arachchi H.M."/>
            <person name="Berlin A.M."/>
            <person name="Chapman S.B."/>
            <person name="Gainer-Dewar J."/>
            <person name="Goldberg J."/>
            <person name="Griggs A."/>
            <person name="Gujja S."/>
            <person name="Hansen M."/>
            <person name="Howarth C."/>
            <person name="Imamovic A."/>
            <person name="Ireland A."/>
            <person name="Larimer J."/>
            <person name="McCowan C."/>
            <person name="Murphy C."/>
            <person name="Pearson M."/>
            <person name="Poon T.W."/>
            <person name="Priest M."/>
            <person name="Roberts A."/>
            <person name="Saif S."/>
            <person name="Shea T."/>
            <person name="Sisk P."/>
            <person name="Sykes S."/>
            <person name="Wortman J."/>
            <person name="Nusbaum C."/>
            <person name="Birren B."/>
        </authorList>
    </citation>
    <scope>NUCLEOTIDE SEQUENCE [LARGE SCALE GENOMIC DNA]</scope>
    <source>
        <strain evidence="9 10">CBS 606.96</strain>
    </source>
</reference>
<dbReference type="HOGENOM" id="CLU_013430_10_1_1"/>
<evidence type="ECO:0000256" key="5">
    <source>
        <dbReference type="ARBA" id="ARBA00023136"/>
    </source>
</evidence>
<feature type="compositionally biased region" description="Basic and acidic residues" evidence="6">
    <location>
        <begin position="58"/>
        <end position="83"/>
    </location>
</feature>
<dbReference type="OrthoDB" id="78296at2759"/>
<proteinExistence type="predicted"/>
<dbReference type="Proteomes" id="UP000019478">
    <property type="component" value="Unassembled WGS sequence"/>
</dbReference>
<dbReference type="GO" id="GO:0030003">
    <property type="term" value="P:intracellular monoatomic cation homeostasis"/>
    <property type="evidence" value="ECO:0007669"/>
    <property type="project" value="UniProtKB-ARBA"/>
</dbReference>
<feature type="transmembrane region" description="Helical" evidence="7">
    <location>
        <begin position="299"/>
        <end position="320"/>
    </location>
</feature>
<feature type="transmembrane region" description="Helical" evidence="7">
    <location>
        <begin position="268"/>
        <end position="293"/>
    </location>
</feature>
<dbReference type="eggNOG" id="KOG1485">
    <property type="taxonomic scope" value="Eukaryota"/>
</dbReference>
<accession>W9XL77</accession>
<dbReference type="SUPFAM" id="SSF160240">
    <property type="entry name" value="Cation efflux protein cytoplasmic domain-like"/>
    <property type="match status" value="1"/>
</dbReference>
<gene>
    <name evidence="9" type="ORF">A1O3_07577</name>
</gene>
<feature type="region of interest" description="Disordered" evidence="6">
    <location>
        <begin position="1"/>
        <end position="20"/>
    </location>
</feature>
<dbReference type="STRING" id="1182542.W9XL77"/>
<dbReference type="Gene3D" id="3.30.70.1350">
    <property type="entry name" value="Cation efflux protein, cytoplasmic domain"/>
    <property type="match status" value="1"/>
</dbReference>
<feature type="transmembrane region" description="Helical" evidence="7">
    <location>
        <begin position="371"/>
        <end position="396"/>
    </location>
</feature>
<organism evidence="9 10">
    <name type="scientific">Capronia epimyces CBS 606.96</name>
    <dbReference type="NCBI Taxonomy" id="1182542"/>
    <lineage>
        <taxon>Eukaryota</taxon>
        <taxon>Fungi</taxon>
        <taxon>Dikarya</taxon>
        <taxon>Ascomycota</taxon>
        <taxon>Pezizomycotina</taxon>
        <taxon>Eurotiomycetes</taxon>
        <taxon>Chaetothyriomycetidae</taxon>
        <taxon>Chaetothyriales</taxon>
        <taxon>Herpotrichiellaceae</taxon>
        <taxon>Capronia</taxon>
    </lineage>
</organism>